<dbReference type="InterPro" id="IPR007360">
    <property type="entry name" value="SirB"/>
</dbReference>
<feature type="transmembrane region" description="Helical" evidence="1">
    <location>
        <begin position="104"/>
        <end position="122"/>
    </location>
</feature>
<dbReference type="EMBL" id="RHXB01000001">
    <property type="protein sequence ID" value="RSE28972.1"/>
    <property type="molecule type" value="Genomic_DNA"/>
</dbReference>
<evidence type="ECO:0000313" key="3">
    <source>
        <dbReference type="Proteomes" id="UP000275331"/>
    </source>
</evidence>
<keyword evidence="1" id="KW-0472">Membrane</keyword>
<dbReference type="PANTHER" id="PTHR39594:SF1">
    <property type="entry name" value="PROTEIN YCHQ"/>
    <property type="match status" value="1"/>
</dbReference>
<dbReference type="OrthoDB" id="5588650at2"/>
<dbReference type="PANTHER" id="PTHR39594">
    <property type="entry name" value="PROTEIN YCHQ"/>
    <property type="match status" value="1"/>
</dbReference>
<feature type="transmembrane region" description="Helical" evidence="1">
    <location>
        <begin position="6"/>
        <end position="28"/>
    </location>
</feature>
<dbReference type="Proteomes" id="UP000275331">
    <property type="component" value="Unassembled WGS sequence"/>
</dbReference>
<accession>A0A3R9F9A2</accession>
<name>A0A3R9F9A2_9ENTR</name>
<sequence>MATYFALKHVHILTAFLSVSLFILRYWWQYRGSAMSTKRWVRIVPHVNDTLLLVTGVALVMITHFYPFTPQGAWLTEKLFGVIIYIVLGFIALGRRPRSQQVRWIAFLLGLVVIYIVIKLATTKIPLLGFV</sequence>
<feature type="transmembrane region" description="Helical" evidence="1">
    <location>
        <begin position="49"/>
        <end position="66"/>
    </location>
</feature>
<gene>
    <name evidence="2" type="ORF">EGT71_00155</name>
</gene>
<comment type="caution">
    <text evidence="2">The sequence shown here is derived from an EMBL/GenBank/DDBJ whole genome shotgun (WGS) entry which is preliminary data.</text>
</comment>
<proteinExistence type="predicted"/>
<protein>
    <submittedName>
        <fullName evidence="2">Siroheme synthase</fullName>
    </submittedName>
</protein>
<dbReference type="Pfam" id="PF04247">
    <property type="entry name" value="SirB"/>
    <property type="match status" value="1"/>
</dbReference>
<reference evidence="2 3" key="1">
    <citation type="submission" date="2018-10" db="EMBL/GenBank/DDBJ databases">
        <title>Transmission dynamics of multidrug resistant bacteria on intensive care unit surfaces.</title>
        <authorList>
            <person name="D'Souza A.W."/>
            <person name="Potter R.F."/>
            <person name="Wallace M."/>
            <person name="Shupe A."/>
            <person name="Patel S."/>
            <person name="Sun S."/>
            <person name="Gul D."/>
            <person name="Kwon J.H."/>
            <person name="Andleeb S."/>
            <person name="Burnham C.-A.D."/>
            <person name="Dantas G."/>
        </authorList>
    </citation>
    <scope>NUCLEOTIDE SEQUENCE [LARGE SCALE GENOMIC DNA]</scope>
    <source>
        <strain evidence="2 3">AS_373</strain>
    </source>
</reference>
<dbReference type="PIRSF" id="PIRSF005610">
    <property type="entry name" value="SirB"/>
    <property type="match status" value="1"/>
</dbReference>
<evidence type="ECO:0000256" key="1">
    <source>
        <dbReference type="SAM" id="Phobius"/>
    </source>
</evidence>
<dbReference type="GeneID" id="84664815"/>
<keyword evidence="1" id="KW-1133">Transmembrane helix</keyword>
<dbReference type="GO" id="GO:0005886">
    <property type="term" value="C:plasma membrane"/>
    <property type="evidence" value="ECO:0007669"/>
    <property type="project" value="TreeGrafter"/>
</dbReference>
<organism evidence="2 3">
    <name type="scientific">Atlantibacter subterraneus</name>
    <dbReference type="NCBI Taxonomy" id="255519"/>
    <lineage>
        <taxon>Bacteria</taxon>
        <taxon>Pseudomonadati</taxon>
        <taxon>Pseudomonadota</taxon>
        <taxon>Gammaproteobacteria</taxon>
        <taxon>Enterobacterales</taxon>
        <taxon>Enterobacteriaceae</taxon>
        <taxon>Atlantibacter</taxon>
    </lineage>
</organism>
<dbReference type="AlphaFoldDB" id="A0A3R9F9A2"/>
<keyword evidence="1" id="KW-0812">Transmembrane</keyword>
<dbReference type="RefSeq" id="WP_125295391.1">
    <property type="nucleotide sequence ID" value="NZ_CP100494.1"/>
</dbReference>
<evidence type="ECO:0000313" key="2">
    <source>
        <dbReference type="EMBL" id="RSE28972.1"/>
    </source>
</evidence>
<feature type="transmembrane region" description="Helical" evidence="1">
    <location>
        <begin position="72"/>
        <end position="92"/>
    </location>
</feature>